<reference evidence="3" key="1">
    <citation type="journal article" date="2019" name="Int. J. Syst. Evol. Microbiol.">
        <title>The Global Catalogue of Microorganisms (GCM) 10K type strain sequencing project: providing services to taxonomists for standard genome sequencing and annotation.</title>
        <authorList>
            <consortium name="The Broad Institute Genomics Platform"/>
            <consortium name="The Broad Institute Genome Sequencing Center for Infectious Disease"/>
            <person name="Wu L."/>
            <person name="Ma J."/>
        </authorList>
    </citation>
    <scope>NUCLEOTIDE SEQUENCE [LARGE SCALE GENOMIC DNA]</scope>
    <source>
        <strain evidence="3">KACC 12633</strain>
    </source>
</reference>
<dbReference type="InterPro" id="IPR000182">
    <property type="entry name" value="GNAT_dom"/>
</dbReference>
<proteinExistence type="predicted"/>
<dbReference type="EC" id="2.3.-.-" evidence="2"/>
<keyword evidence="2" id="KW-0012">Acyltransferase</keyword>
<dbReference type="Pfam" id="PF00583">
    <property type="entry name" value="Acetyltransf_1"/>
    <property type="match status" value="1"/>
</dbReference>
<dbReference type="CDD" id="cd04301">
    <property type="entry name" value="NAT_SF"/>
    <property type="match status" value="1"/>
</dbReference>
<name>A0ABW0Q7K5_9HYPH</name>
<evidence type="ECO:0000313" key="3">
    <source>
        <dbReference type="Proteomes" id="UP001596150"/>
    </source>
</evidence>
<accession>A0ABW0Q7K5</accession>
<organism evidence="2 3">
    <name type="scientific">Kaistia terrae</name>
    <dbReference type="NCBI Taxonomy" id="537017"/>
    <lineage>
        <taxon>Bacteria</taxon>
        <taxon>Pseudomonadati</taxon>
        <taxon>Pseudomonadota</taxon>
        <taxon>Alphaproteobacteria</taxon>
        <taxon>Hyphomicrobiales</taxon>
        <taxon>Kaistiaceae</taxon>
        <taxon>Kaistia</taxon>
    </lineage>
</organism>
<comment type="caution">
    <text evidence="2">The sequence shown here is derived from an EMBL/GenBank/DDBJ whole genome shotgun (WGS) entry which is preliminary data.</text>
</comment>
<sequence length="162" mass="18167">MTDVLISNLAARPEFIGTVADRMWHAWWREAGEPLATLLGHLRAFRTDVIPLGVVAHRGDEFVGSAILIDSDVEERPQYTPWLAALWVEPAERMRGMGEALSQRIVDEAVALGFDRIHLCAVPEKSDYYARRGWIEVERGVGPHQLVIFVRHLGVSTETPDA</sequence>
<dbReference type="Proteomes" id="UP001596150">
    <property type="component" value="Unassembled WGS sequence"/>
</dbReference>
<keyword evidence="3" id="KW-1185">Reference proteome</keyword>
<dbReference type="InterPro" id="IPR016181">
    <property type="entry name" value="Acyl_CoA_acyltransferase"/>
</dbReference>
<keyword evidence="2" id="KW-0808">Transferase</keyword>
<evidence type="ECO:0000259" key="1">
    <source>
        <dbReference type="PROSITE" id="PS51186"/>
    </source>
</evidence>
<dbReference type="PROSITE" id="PS51186">
    <property type="entry name" value="GNAT"/>
    <property type="match status" value="1"/>
</dbReference>
<dbReference type="RefSeq" id="WP_266344628.1">
    <property type="nucleotide sequence ID" value="NZ_JAPKNH010000005.1"/>
</dbReference>
<dbReference type="Gene3D" id="3.40.630.30">
    <property type="match status" value="1"/>
</dbReference>
<dbReference type="SUPFAM" id="SSF55729">
    <property type="entry name" value="Acyl-CoA N-acyltransferases (Nat)"/>
    <property type="match status" value="1"/>
</dbReference>
<gene>
    <name evidence="2" type="ORF">ACFPP9_22715</name>
</gene>
<evidence type="ECO:0000313" key="2">
    <source>
        <dbReference type="EMBL" id="MFC5518604.1"/>
    </source>
</evidence>
<dbReference type="GO" id="GO:0016746">
    <property type="term" value="F:acyltransferase activity"/>
    <property type="evidence" value="ECO:0007669"/>
    <property type="project" value="UniProtKB-KW"/>
</dbReference>
<dbReference type="EMBL" id="JBHSML010000014">
    <property type="protein sequence ID" value="MFC5518604.1"/>
    <property type="molecule type" value="Genomic_DNA"/>
</dbReference>
<protein>
    <submittedName>
        <fullName evidence="2">GNAT family N-acetyltransferase</fullName>
        <ecNumber evidence="2">2.3.-.-</ecNumber>
    </submittedName>
</protein>
<feature type="domain" description="N-acetyltransferase" evidence="1">
    <location>
        <begin position="1"/>
        <end position="154"/>
    </location>
</feature>